<dbReference type="AlphaFoldDB" id="A0A2H0Z0B1"/>
<name>A0A2H0Z0B1_9BACT</name>
<keyword evidence="1" id="KW-0812">Transmembrane</keyword>
<evidence type="ECO:0000313" key="2">
    <source>
        <dbReference type="EMBL" id="PIS43422.1"/>
    </source>
</evidence>
<reference evidence="3" key="1">
    <citation type="submission" date="2017-09" db="EMBL/GenBank/DDBJ databases">
        <title>Depth-based differentiation of microbial function through sediment-hosted aquifers and enrichment of novel symbionts in the deep terrestrial subsurface.</title>
        <authorList>
            <person name="Probst A.J."/>
            <person name="Ladd B."/>
            <person name="Jarett J.K."/>
            <person name="Geller-Mcgrath D.E."/>
            <person name="Sieber C.M.K."/>
            <person name="Emerson J.B."/>
            <person name="Anantharaman K."/>
            <person name="Thomas B.C."/>
            <person name="Malmstrom R."/>
            <person name="Stieglmeier M."/>
            <person name="Klingl A."/>
            <person name="Woyke T."/>
            <person name="Ryan C.M."/>
            <person name="Banfield J.F."/>
        </authorList>
    </citation>
    <scope>NUCLEOTIDE SEQUENCE [LARGE SCALE GENOMIC DNA]</scope>
</reference>
<feature type="transmembrane region" description="Helical" evidence="1">
    <location>
        <begin position="12"/>
        <end position="31"/>
    </location>
</feature>
<accession>A0A2H0Z0B1</accession>
<gene>
    <name evidence="2" type="ORF">COT23_01350</name>
</gene>
<dbReference type="Proteomes" id="UP000228687">
    <property type="component" value="Unassembled WGS sequence"/>
</dbReference>
<feature type="transmembrane region" description="Helical" evidence="1">
    <location>
        <begin position="207"/>
        <end position="225"/>
    </location>
</feature>
<dbReference type="EMBL" id="PEXT01000027">
    <property type="protein sequence ID" value="PIS43422.1"/>
    <property type="molecule type" value="Genomic_DNA"/>
</dbReference>
<sequence>MHMDHKKVVTIVFVVMAIVLAYMTFFSISWLSHRFSTPIVATAFRGDGTFTIGQNDSVQLNNGVVIHFSSIHRPADGERFSGSPVGVNKYPSDTYYTKYSESETGVVLVVVGDYIFLSPKNNEQQILKFRSNPFYYSGAVMKLISFNENKLDQNKGTATISFGSIKYMNFDKSSLVLPIILIIQAMFVFMAEFIIKRRSANTLHRYTFYRSIIYTIPVLLLAAFSDPEWGILGAIVIFPFVFIESILLSFLAYKIAIKGKGSN</sequence>
<comment type="caution">
    <text evidence="2">The sequence shown here is derived from an EMBL/GenBank/DDBJ whole genome shotgun (WGS) entry which is preliminary data.</text>
</comment>
<feature type="transmembrane region" description="Helical" evidence="1">
    <location>
        <begin position="231"/>
        <end position="253"/>
    </location>
</feature>
<organism evidence="2 3">
    <name type="scientific">Candidatus Kaiserbacteria bacterium CG08_land_8_20_14_0_20_50_21</name>
    <dbReference type="NCBI Taxonomy" id="1974604"/>
    <lineage>
        <taxon>Bacteria</taxon>
        <taxon>Candidatus Kaiseribacteriota</taxon>
    </lineage>
</organism>
<evidence type="ECO:0000256" key="1">
    <source>
        <dbReference type="SAM" id="Phobius"/>
    </source>
</evidence>
<keyword evidence="1" id="KW-1133">Transmembrane helix</keyword>
<protein>
    <submittedName>
        <fullName evidence="2">Uncharacterized protein</fullName>
    </submittedName>
</protein>
<keyword evidence="1" id="KW-0472">Membrane</keyword>
<proteinExistence type="predicted"/>
<evidence type="ECO:0000313" key="3">
    <source>
        <dbReference type="Proteomes" id="UP000228687"/>
    </source>
</evidence>
<feature type="transmembrane region" description="Helical" evidence="1">
    <location>
        <begin position="175"/>
        <end position="195"/>
    </location>
</feature>